<evidence type="ECO:0000256" key="1">
    <source>
        <dbReference type="SAM" id="MobiDB-lite"/>
    </source>
</evidence>
<reference evidence="2 3" key="1">
    <citation type="journal article" date="2018" name="Mol. Biol. Evol.">
        <title>Broad Genomic Sampling Reveals a Smut Pathogenic Ancestry of the Fungal Clade Ustilaginomycotina.</title>
        <authorList>
            <person name="Kijpornyongpan T."/>
            <person name="Mondo S.J."/>
            <person name="Barry K."/>
            <person name="Sandor L."/>
            <person name="Lee J."/>
            <person name="Lipzen A."/>
            <person name="Pangilinan J."/>
            <person name="LaButti K."/>
            <person name="Hainaut M."/>
            <person name="Henrissat B."/>
            <person name="Grigoriev I.V."/>
            <person name="Spatafora J.W."/>
            <person name="Aime M.C."/>
        </authorList>
    </citation>
    <scope>NUCLEOTIDE SEQUENCE [LARGE SCALE GENOMIC DNA]</scope>
    <source>
        <strain evidence="2 3">MCA 4718</strain>
    </source>
</reference>
<evidence type="ECO:0000313" key="3">
    <source>
        <dbReference type="Proteomes" id="UP000245942"/>
    </source>
</evidence>
<dbReference type="EMBL" id="KZ819333">
    <property type="protein sequence ID" value="PWN18908.1"/>
    <property type="molecule type" value="Genomic_DNA"/>
</dbReference>
<keyword evidence="3" id="KW-1185">Reference proteome</keyword>
<feature type="region of interest" description="Disordered" evidence="1">
    <location>
        <begin position="190"/>
        <end position="210"/>
    </location>
</feature>
<dbReference type="InterPro" id="IPR021900">
    <property type="entry name" value="DUF3512"/>
</dbReference>
<organism evidence="2 3">
    <name type="scientific">Pseudomicrostroma glucosiphilum</name>
    <dbReference type="NCBI Taxonomy" id="1684307"/>
    <lineage>
        <taxon>Eukaryota</taxon>
        <taxon>Fungi</taxon>
        <taxon>Dikarya</taxon>
        <taxon>Basidiomycota</taxon>
        <taxon>Ustilaginomycotina</taxon>
        <taxon>Exobasidiomycetes</taxon>
        <taxon>Microstromatales</taxon>
        <taxon>Microstromatales incertae sedis</taxon>
        <taxon>Pseudomicrostroma</taxon>
    </lineage>
</organism>
<dbReference type="AlphaFoldDB" id="A0A316U259"/>
<feature type="compositionally biased region" description="Basic residues" evidence="1">
    <location>
        <begin position="84"/>
        <end position="95"/>
    </location>
</feature>
<gene>
    <name evidence="2" type="ORF">BCV69DRAFT_53065</name>
</gene>
<feature type="region of interest" description="Disordered" evidence="1">
    <location>
        <begin position="1"/>
        <end position="154"/>
    </location>
</feature>
<feature type="region of interest" description="Disordered" evidence="1">
    <location>
        <begin position="338"/>
        <end position="381"/>
    </location>
</feature>
<protein>
    <submittedName>
        <fullName evidence="2">Uncharacterized protein</fullName>
    </submittedName>
</protein>
<dbReference type="RefSeq" id="XP_025346068.1">
    <property type="nucleotide sequence ID" value="XM_025495352.1"/>
</dbReference>
<feature type="compositionally biased region" description="Acidic residues" evidence="1">
    <location>
        <begin position="344"/>
        <end position="360"/>
    </location>
</feature>
<dbReference type="GeneID" id="37017086"/>
<feature type="compositionally biased region" description="Acidic residues" evidence="1">
    <location>
        <begin position="117"/>
        <end position="127"/>
    </location>
</feature>
<name>A0A316U259_9BASI</name>
<dbReference type="Proteomes" id="UP000245942">
    <property type="component" value="Unassembled WGS sequence"/>
</dbReference>
<dbReference type="Pfam" id="PF12024">
    <property type="entry name" value="DUF3512"/>
    <property type="match status" value="1"/>
</dbReference>
<proteinExistence type="predicted"/>
<dbReference type="OrthoDB" id="21648at2759"/>
<feature type="compositionally biased region" description="Low complexity" evidence="1">
    <location>
        <begin position="62"/>
        <end position="76"/>
    </location>
</feature>
<dbReference type="STRING" id="1684307.A0A316U259"/>
<evidence type="ECO:0000313" key="2">
    <source>
        <dbReference type="EMBL" id="PWN18908.1"/>
    </source>
</evidence>
<sequence length="598" mass="63960">MAAPRRSTRSRQVEAEEPAISPPAAGPTHSPPRKRKRSFQAETAPVKSEAPEAATEGDHLQAAAETTEAAAAAPAASPTPPSRKNAKVVKLKRPTRGTAATTATAVDAKASQGAEGQGDDEAEEEGESSGSRTSPSATMTAAQRSGFQPLKTSEDYILPREQELWLQAADSEKLRTVAKHLMPELLEAPLPPESNFAKQSTGVKGKSKEKILPSSTGDYFTKAVELTPQQVANLKTGLADLVAIESLPEGSTPSGSIKPPTLGERVHRDVSLRVPTDSIEELREKRLPKLKGVQHLYYGPHASFAPTYDSSASSLSRSASSLVWRNKLSPRARAARAAWHNVSEDDEGILEGEEDEDEENIIPPPPPAPVSSKPQSLPKGLDSTLDTELIRAGLEQLDRDAAVQKRLESNAALLAELQDCQWDRLRKGYARSKGLEATAATGSRVSIGQLPEDEPSREEQDLAADLYKGLGELIALRPRSTLPLLPTQEQLRALGRSSAIDPVFNAPASSAKTSVGYWGTLDPSLYSPDAPVRLAGKVSTIVPTFTSSETVRLNDSGESLAFSNAMSKRGIPLGVARDSGKGMLDRLATIADVWEDLR</sequence>
<accession>A0A316U259</accession>
<feature type="compositionally biased region" description="Polar residues" evidence="1">
    <location>
        <begin position="131"/>
        <end position="146"/>
    </location>
</feature>